<dbReference type="PROSITE" id="PS51186">
    <property type="entry name" value="GNAT"/>
    <property type="match status" value="1"/>
</dbReference>
<dbReference type="InterPro" id="IPR000182">
    <property type="entry name" value="GNAT_dom"/>
</dbReference>
<reference evidence="5 6" key="1">
    <citation type="submission" date="2019-03" db="EMBL/GenBank/DDBJ databases">
        <title>Rhizobium sp. nov., an bacterium isolated from biocrust in Mu Us Desert.</title>
        <authorList>
            <person name="Lixiong L."/>
        </authorList>
    </citation>
    <scope>NUCLEOTIDE SEQUENCE [LARGE SCALE GENOMIC DNA]</scope>
    <source>
        <strain evidence="5 6">SPY-1</strain>
    </source>
</reference>
<dbReference type="AlphaFoldDB" id="A0A4R5UMD3"/>
<dbReference type="PANTHER" id="PTHR43792:SF8">
    <property type="entry name" value="[RIBOSOMAL PROTEIN US5]-ALANINE N-ACETYLTRANSFERASE"/>
    <property type="match status" value="1"/>
</dbReference>
<dbReference type="GO" id="GO:0005737">
    <property type="term" value="C:cytoplasm"/>
    <property type="evidence" value="ECO:0007669"/>
    <property type="project" value="TreeGrafter"/>
</dbReference>
<dbReference type="CDD" id="cd04301">
    <property type="entry name" value="NAT_SF"/>
    <property type="match status" value="1"/>
</dbReference>
<dbReference type="GO" id="GO:0008999">
    <property type="term" value="F:protein-N-terminal-alanine acetyltransferase activity"/>
    <property type="evidence" value="ECO:0007669"/>
    <property type="project" value="TreeGrafter"/>
</dbReference>
<dbReference type="Gene3D" id="3.40.630.30">
    <property type="match status" value="1"/>
</dbReference>
<protein>
    <submittedName>
        <fullName evidence="5">GNAT family N-acetyltransferase</fullName>
    </submittedName>
</protein>
<dbReference type="Pfam" id="PF00583">
    <property type="entry name" value="Acetyltransf_1"/>
    <property type="match status" value="1"/>
</dbReference>
<dbReference type="RefSeq" id="WP_133314302.1">
    <property type="nucleotide sequence ID" value="NZ_SMTL01000001.1"/>
</dbReference>
<name>A0A4R5UMD3_9HYPH</name>
<keyword evidence="1 5" id="KW-0808">Transferase</keyword>
<dbReference type="OrthoDB" id="336415at2"/>
<keyword evidence="6" id="KW-1185">Reference proteome</keyword>
<dbReference type="SUPFAM" id="SSF55729">
    <property type="entry name" value="Acyl-CoA N-acyltransferases (Nat)"/>
    <property type="match status" value="1"/>
</dbReference>
<dbReference type="Proteomes" id="UP000295238">
    <property type="component" value="Unassembled WGS sequence"/>
</dbReference>
<evidence type="ECO:0000256" key="1">
    <source>
        <dbReference type="ARBA" id="ARBA00022679"/>
    </source>
</evidence>
<feature type="domain" description="N-acetyltransferase" evidence="4">
    <location>
        <begin position="20"/>
        <end position="179"/>
    </location>
</feature>
<proteinExistence type="inferred from homology"/>
<sequence length="179" mass="19624">MNSEDEIKEKPPRAGKLQGLIIRSATPADADGLTALVNLPGCRYGTLRLPFQTSAETRQRLETLGPGGKEILAEYDGQIIGSLFLGPMLGRRRHVASLGMAVHDDYTGKGVGSALMRAALDVADNWLGLRRVELTVFVDNTSAIRLYEKNGFVTEGHLRQFAFRDGKYVDAYTMARLKA</sequence>
<evidence type="ECO:0000256" key="2">
    <source>
        <dbReference type="ARBA" id="ARBA00023315"/>
    </source>
</evidence>
<dbReference type="InterPro" id="IPR016181">
    <property type="entry name" value="Acyl_CoA_acyltransferase"/>
</dbReference>
<evidence type="ECO:0000313" key="6">
    <source>
        <dbReference type="Proteomes" id="UP000295238"/>
    </source>
</evidence>
<evidence type="ECO:0000259" key="4">
    <source>
        <dbReference type="PROSITE" id="PS51186"/>
    </source>
</evidence>
<dbReference type="PANTHER" id="PTHR43792">
    <property type="entry name" value="GNAT FAMILY, PUTATIVE (AFU_ORTHOLOGUE AFUA_3G00765)-RELATED-RELATED"/>
    <property type="match status" value="1"/>
</dbReference>
<evidence type="ECO:0000313" key="5">
    <source>
        <dbReference type="EMBL" id="TDK38854.1"/>
    </source>
</evidence>
<accession>A0A4R5UMD3</accession>
<keyword evidence="2" id="KW-0012">Acyltransferase</keyword>
<comment type="similarity">
    <text evidence="3">Belongs to the acetyltransferase family. RimJ subfamily.</text>
</comment>
<organism evidence="5 6">
    <name type="scientific">Rhizobium deserti</name>
    <dbReference type="NCBI Taxonomy" id="2547961"/>
    <lineage>
        <taxon>Bacteria</taxon>
        <taxon>Pseudomonadati</taxon>
        <taxon>Pseudomonadota</taxon>
        <taxon>Alphaproteobacteria</taxon>
        <taxon>Hyphomicrobiales</taxon>
        <taxon>Rhizobiaceae</taxon>
        <taxon>Rhizobium/Agrobacterium group</taxon>
        <taxon>Rhizobium</taxon>
    </lineage>
</organism>
<gene>
    <name evidence="5" type="ORF">E2F50_01550</name>
</gene>
<dbReference type="EMBL" id="SMTL01000001">
    <property type="protein sequence ID" value="TDK38854.1"/>
    <property type="molecule type" value="Genomic_DNA"/>
</dbReference>
<comment type="caution">
    <text evidence="5">The sequence shown here is derived from an EMBL/GenBank/DDBJ whole genome shotgun (WGS) entry which is preliminary data.</text>
</comment>
<dbReference type="InterPro" id="IPR051531">
    <property type="entry name" value="N-acetyltransferase"/>
</dbReference>
<evidence type="ECO:0000256" key="3">
    <source>
        <dbReference type="ARBA" id="ARBA00038502"/>
    </source>
</evidence>